<accession>A0A062V7Y5</accession>
<evidence type="ECO:0000259" key="1">
    <source>
        <dbReference type="Pfam" id="PF00561"/>
    </source>
</evidence>
<dbReference type="InterPro" id="IPR029058">
    <property type="entry name" value="AB_hydrolase_fold"/>
</dbReference>
<keyword evidence="2" id="KW-0012">Acyltransferase</keyword>
<dbReference type="PANTHER" id="PTHR36837:SF2">
    <property type="entry name" value="POLY(3-HYDROXYALKANOATE) POLYMERASE SUBUNIT PHAC"/>
    <property type="match status" value="1"/>
</dbReference>
<dbReference type="PANTHER" id="PTHR36837">
    <property type="entry name" value="POLY(3-HYDROXYALKANOATE) POLYMERASE SUBUNIT PHAC"/>
    <property type="match status" value="1"/>
</dbReference>
<dbReference type="EMBL" id="JMIY01000005">
    <property type="protein sequence ID" value="KCZ71465.1"/>
    <property type="molecule type" value="Genomic_DNA"/>
</dbReference>
<dbReference type="Gene3D" id="3.40.50.1820">
    <property type="entry name" value="alpha/beta hydrolase"/>
    <property type="match status" value="1"/>
</dbReference>
<dbReference type="AlphaFoldDB" id="A0A062V7Y5"/>
<dbReference type="InterPro" id="IPR000073">
    <property type="entry name" value="AB_hydrolase_1"/>
</dbReference>
<feature type="domain" description="AB hydrolase-1" evidence="1">
    <location>
        <begin position="81"/>
        <end position="321"/>
    </location>
</feature>
<organism evidence="2 3">
    <name type="scientific">Candidatus Methanoperedens nitratireducens</name>
    <dbReference type="NCBI Taxonomy" id="1392998"/>
    <lineage>
        <taxon>Archaea</taxon>
        <taxon>Methanobacteriati</taxon>
        <taxon>Methanobacteriota</taxon>
        <taxon>Stenosarchaea group</taxon>
        <taxon>Methanomicrobia</taxon>
        <taxon>Methanosarcinales</taxon>
        <taxon>ANME-2 cluster</taxon>
        <taxon>Candidatus Methanoperedentaceae</taxon>
        <taxon>Candidatus Methanoperedens</taxon>
    </lineage>
</organism>
<evidence type="ECO:0000313" key="2">
    <source>
        <dbReference type="EMBL" id="KCZ71465.1"/>
    </source>
</evidence>
<dbReference type="Pfam" id="PF00561">
    <property type="entry name" value="Abhydrolase_1"/>
    <property type="match status" value="1"/>
</dbReference>
<reference evidence="2 3" key="1">
    <citation type="journal article" date="2013" name="Nature">
        <title>Anaerobic oxidation of methane coupled to nitrate reduction in a novel archaeal lineage.</title>
        <authorList>
            <person name="Haroon M.F."/>
            <person name="Hu S."/>
            <person name="Shi Y."/>
            <person name="Imelfort M."/>
            <person name="Keller J."/>
            <person name="Hugenholtz P."/>
            <person name="Yuan Z."/>
            <person name="Tyson G.W."/>
        </authorList>
    </citation>
    <scope>NUCLEOTIDE SEQUENCE [LARGE SCALE GENOMIC DNA]</scope>
    <source>
        <strain evidence="2 3">ANME-2d</strain>
    </source>
</reference>
<dbReference type="EC" id="2.3.1.-" evidence="2"/>
<keyword evidence="3" id="KW-1185">Reference proteome</keyword>
<name>A0A062V7Y5_9EURY</name>
<comment type="caution">
    <text evidence="2">The sequence shown here is derived from an EMBL/GenBank/DDBJ whole genome shotgun (WGS) entry which is preliminary data.</text>
</comment>
<dbReference type="Proteomes" id="UP000027153">
    <property type="component" value="Unassembled WGS sequence"/>
</dbReference>
<dbReference type="InterPro" id="IPR051321">
    <property type="entry name" value="PHA/PHB_synthase"/>
</dbReference>
<keyword evidence="2" id="KW-0808">Transferase</keyword>
<evidence type="ECO:0000313" key="3">
    <source>
        <dbReference type="Proteomes" id="UP000027153"/>
    </source>
</evidence>
<proteinExistence type="predicted"/>
<dbReference type="GO" id="GO:0016746">
    <property type="term" value="F:acyltransferase activity"/>
    <property type="evidence" value="ECO:0007669"/>
    <property type="project" value="UniProtKB-KW"/>
</dbReference>
<protein>
    <submittedName>
        <fullName evidence="2">Poly(3-hydroxyalkanoate) synthetase</fullName>
        <ecNumber evidence="2">2.3.1.-</ecNumber>
    </submittedName>
</protein>
<gene>
    <name evidence="2" type="ORF">ANME2D_02195</name>
</gene>
<sequence>MVINMDHVQIMKNEFFNALEGIFPAIEVGKTPHEVVDEDRRLNFKLLRYAKEKDKGRTLLVIPHIINRPYILDLNDDVSVIREFIECGFSVYMLDWGYPTVEQRDVSFSDYVQYLDRAVDIICKERGIEAVLALGYCTGGIISLMYTSLYPDKVERLILMATPVDFSMWYDPRILWPKILNARGIVPLFGNFPGELAVLFGRSLFMYSLPFFSRSPQFNREFRTYESWRDALRTNRWLIDTPMVPGSTYTQFIEDCYQRNLLINNKMRIDSQIIDLRKIRSPILNILAEYDHLVPLSSGKALKDVYSGKSYEEIVFPSSHTGLSASRDAHLNLWPKVCEWSGRTD</sequence>
<dbReference type="SUPFAM" id="SSF53474">
    <property type="entry name" value="alpha/beta-Hydrolases"/>
    <property type="match status" value="1"/>
</dbReference>